<accession>A0A1C5AS19</accession>
<dbReference type="AlphaFoldDB" id="A0A1C5AS19"/>
<gene>
    <name evidence="1" type="ORF">GA0070216_1245</name>
</gene>
<reference evidence="2" key="1">
    <citation type="submission" date="2016-06" db="EMBL/GenBank/DDBJ databases">
        <authorList>
            <person name="Varghese N."/>
            <person name="Submissions Spin"/>
        </authorList>
    </citation>
    <scope>NUCLEOTIDE SEQUENCE [LARGE SCALE GENOMIC DNA]</scope>
    <source>
        <strain evidence="2">DSM 44100</strain>
    </source>
</reference>
<organism evidence="1 2">
    <name type="scientific">Micromonospora matsumotoense</name>
    <dbReference type="NCBI Taxonomy" id="121616"/>
    <lineage>
        <taxon>Bacteria</taxon>
        <taxon>Bacillati</taxon>
        <taxon>Actinomycetota</taxon>
        <taxon>Actinomycetes</taxon>
        <taxon>Micromonosporales</taxon>
        <taxon>Micromonosporaceae</taxon>
        <taxon>Micromonospora</taxon>
    </lineage>
</organism>
<dbReference type="Gene3D" id="1.25.40.10">
    <property type="entry name" value="Tetratricopeptide repeat domain"/>
    <property type="match status" value="1"/>
</dbReference>
<dbReference type="InterPro" id="IPR011990">
    <property type="entry name" value="TPR-like_helical_dom_sf"/>
</dbReference>
<dbReference type="SUPFAM" id="SSF48452">
    <property type="entry name" value="TPR-like"/>
    <property type="match status" value="1"/>
</dbReference>
<dbReference type="OrthoDB" id="3218567at2"/>
<dbReference type="STRING" id="121616.GA0070216_1245"/>
<protein>
    <submittedName>
        <fullName evidence="1">Tetratricopeptide repeat-containing protein</fullName>
    </submittedName>
</protein>
<name>A0A1C5AS19_9ACTN</name>
<evidence type="ECO:0000313" key="2">
    <source>
        <dbReference type="Proteomes" id="UP000198797"/>
    </source>
</evidence>
<dbReference type="EMBL" id="FMCU01000024">
    <property type="protein sequence ID" value="SCF47814.1"/>
    <property type="molecule type" value="Genomic_DNA"/>
</dbReference>
<sequence length="167" mass="18555">MQTCPVRRRLTAGHPHTLLSERGRKALIAGYERRVTGKSELGRREEALAFNEEATGIYRRLVQANPAAYLPDLASSSLAYGRMCVNMQTNFTEALEAVTEAVNIYERLTEQLPAVFAERLFAAYQTLANVLDGLGRVDEAAELRRQLDEATAAARTRVTVAFRKGPE</sequence>
<keyword evidence="2" id="KW-1185">Reference proteome</keyword>
<proteinExistence type="predicted"/>
<dbReference type="Proteomes" id="UP000198797">
    <property type="component" value="Unassembled WGS sequence"/>
</dbReference>
<evidence type="ECO:0000313" key="1">
    <source>
        <dbReference type="EMBL" id="SCF47814.1"/>
    </source>
</evidence>